<dbReference type="InterPro" id="IPR000834">
    <property type="entry name" value="Peptidase_M14"/>
</dbReference>
<dbReference type="PROSITE" id="PS00018">
    <property type="entry name" value="EF_HAND_1"/>
    <property type="match status" value="1"/>
</dbReference>
<dbReference type="CDD" id="cd06905">
    <property type="entry name" value="M14-like"/>
    <property type="match status" value="1"/>
</dbReference>
<comment type="cofactor">
    <cofactor evidence="1">
        <name>Zn(2+)</name>
        <dbReference type="ChEBI" id="CHEBI:29105"/>
    </cofactor>
</comment>
<protein>
    <submittedName>
        <fullName evidence="11">M14 family metallopeptidase</fullName>
    </submittedName>
</protein>
<dbReference type="SUPFAM" id="SSF53187">
    <property type="entry name" value="Zn-dependent exopeptidases"/>
    <property type="match status" value="1"/>
</dbReference>
<evidence type="ECO:0000313" key="11">
    <source>
        <dbReference type="EMBL" id="MFC3197967.1"/>
    </source>
</evidence>
<organism evidence="11 12">
    <name type="scientific">Parapedobacter deserti</name>
    <dbReference type="NCBI Taxonomy" id="1912957"/>
    <lineage>
        <taxon>Bacteria</taxon>
        <taxon>Pseudomonadati</taxon>
        <taxon>Bacteroidota</taxon>
        <taxon>Sphingobacteriia</taxon>
        <taxon>Sphingobacteriales</taxon>
        <taxon>Sphingobacteriaceae</taxon>
        <taxon>Parapedobacter</taxon>
    </lineage>
</organism>
<reference evidence="12" key="1">
    <citation type="journal article" date="2019" name="Int. J. Syst. Evol. Microbiol.">
        <title>The Global Catalogue of Microorganisms (GCM) 10K type strain sequencing project: providing services to taxonomists for standard genome sequencing and annotation.</title>
        <authorList>
            <consortium name="The Broad Institute Genomics Platform"/>
            <consortium name="The Broad Institute Genome Sequencing Center for Infectious Disease"/>
            <person name="Wu L."/>
            <person name="Ma J."/>
        </authorList>
    </citation>
    <scope>NUCLEOTIDE SEQUENCE [LARGE SCALE GENOMIC DNA]</scope>
    <source>
        <strain evidence="12">KCTC 52416</strain>
    </source>
</reference>
<keyword evidence="5" id="KW-0862">Zinc</keyword>
<keyword evidence="3" id="KW-0645">Protease</keyword>
<dbReference type="PANTHER" id="PTHR11705:SF143">
    <property type="entry name" value="SLL0236 PROTEIN"/>
    <property type="match status" value="1"/>
</dbReference>
<feature type="chain" id="PRO_5046516320" evidence="9">
    <location>
        <begin position="24"/>
        <end position="580"/>
    </location>
</feature>
<dbReference type="PROSITE" id="PS52035">
    <property type="entry name" value="PEPTIDASE_M14"/>
    <property type="match status" value="1"/>
</dbReference>
<feature type="domain" description="Peptidase M14" evidence="10">
    <location>
        <begin position="47"/>
        <end position="411"/>
    </location>
</feature>
<feature type="region of interest" description="Disordered" evidence="8">
    <location>
        <begin position="159"/>
        <end position="180"/>
    </location>
</feature>
<evidence type="ECO:0000256" key="6">
    <source>
        <dbReference type="ARBA" id="ARBA00023049"/>
    </source>
</evidence>
<dbReference type="RefSeq" id="WP_379022162.1">
    <property type="nucleotide sequence ID" value="NZ_JBHRTA010000030.1"/>
</dbReference>
<dbReference type="PRINTS" id="PR00765">
    <property type="entry name" value="CRBOXYPTASEA"/>
</dbReference>
<dbReference type="Pfam" id="PF00246">
    <property type="entry name" value="Peptidase_M14"/>
    <property type="match status" value="2"/>
</dbReference>
<sequence length="580" mass="64496">MIHAKKYTLTLVLAVQLTFTAIAQNPENILAAAGSPPNPKVAISWNRYHDNTALEEIYRKMVAAHPDLVSLQSIGKSVGGRDLWLLTVTDKTQGQLDRKPATYVDGGIHANEVQTVEFALYIAWYVTEMHAAGNPFFKQLLAEKTFYIVPSISPDSRDNFIHHANTPHSSRTGQQPVDNDRDGLVDEDDFDDLNGDGHITQMRRKSPYGQYVPDPRDPRRLIRAVEGQEGQYELLGYEGLDNDGDGLVNEDGVGGYDPNRDWGWNWQPNYVQGGAYKYPFSLPENRAVADFVLSHRNIAAGQSFHNYGGMILRGPGAEEDEPNFTREDISVYDALGKKGEQLIPGYRYIVTYKDLYSVYGGEFDWLHGARGIFALSNELWTANYYFNRQQGSGGPGEQYDFDQYLMFGDGFVDWQPYDHPQYGEIEIGGFKKNYGRMHPGFLLESDAHRNAAFVIYHAYHTPQLEVADVEILDIGSGLKQVTAVVKNTRIIPTHSAHDIAHKIEVPDVVSLAGGAVVAGMVVENRDLGITVEQRNDPANINVRNIPGNGIATVRWLVKGGSKFTVTVDSKKGGIASKSVE</sequence>
<evidence type="ECO:0000256" key="4">
    <source>
        <dbReference type="ARBA" id="ARBA00022801"/>
    </source>
</evidence>
<comment type="caution">
    <text evidence="11">The sequence shown here is derived from an EMBL/GenBank/DDBJ whole genome shotgun (WGS) entry which is preliminary data.</text>
</comment>
<dbReference type="Proteomes" id="UP001595526">
    <property type="component" value="Unassembled WGS sequence"/>
</dbReference>
<evidence type="ECO:0000259" key="10">
    <source>
        <dbReference type="PROSITE" id="PS52035"/>
    </source>
</evidence>
<accession>A0ABV7JRN3</accession>
<evidence type="ECO:0000313" key="12">
    <source>
        <dbReference type="Proteomes" id="UP001595526"/>
    </source>
</evidence>
<evidence type="ECO:0000256" key="1">
    <source>
        <dbReference type="ARBA" id="ARBA00001947"/>
    </source>
</evidence>
<evidence type="ECO:0000256" key="7">
    <source>
        <dbReference type="PROSITE-ProRule" id="PRU01379"/>
    </source>
</evidence>
<feature type="compositionally biased region" description="Polar residues" evidence="8">
    <location>
        <begin position="166"/>
        <end position="177"/>
    </location>
</feature>
<keyword evidence="9" id="KW-0732">Signal</keyword>
<feature type="signal peptide" evidence="9">
    <location>
        <begin position="1"/>
        <end position="23"/>
    </location>
</feature>
<comment type="similarity">
    <text evidence="2 7">Belongs to the peptidase M14 family.</text>
</comment>
<proteinExistence type="inferred from homology"/>
<evidence type="ECO:0000256" key="2">
    <source>
        <dbReference type="ARBA" id="ARBA00005988"/>
    </source>
</evidence>
<dbReference type="Gene3D" id="3.40.630.10">
    <property type="entry name" value="Zn peptidases"/>
    <property type="match status" value="1"/>
</dbReference>
<evidence type="ECO:0000256" key="3">
    <source>
        <dbReference type="ARBA" id="ARBA00022670"/>
    </source>
</evidence>
<keyword evidence="12" id="KW-1185">Reference proteome</keyword>
<feature type="active site" description="Proton donor/acceptor" evidence="7">
    <location>
        <position position="378"/>
    </location>
</feature>
<gene>
    <name evidence="11" type="ORF">ACFOET_10110</name>
</gene>
<dbReference type="InterPro" id="IPR018247">
    <property type="entry name" value="EF_Hand_1_Ca_BS"/>
</dbReference>
<name>A0ABV7JRN3_9SPHI</name>
<evidence type="ECO:0000256" key="9">
    <source>
        <dbReference type="SAM" id="SignalP"/>
    </source>
</evidence>
<evidence type="ECO:0000256" key="5">
    <source>
        <dbReference type="ARBA" id="ARBA00022833"/>
    </source>
</evidence>
<keyword evidence="6" id="KW-0482">Metalloprotease</keyword>
<dbReference type="EMBL" id="JBHRTA010000030">
    <property type="protein sequence ID" value="MFC3197967.1"/>
    <property type="molecule type" value="Genomic_DNA"/>
</dbReference>
<evidence type="ECO:0000256" key="8">
    <source>
        <dbReference type="SAM" id="MobiDB-lite"/>
    </source>
</evidence>
<keyword evidence="4" id="KW-0378">Hydrolase</keyword>
<dbReference type="PANTHER" id="PTHR11705">
    <property type="entry name" value="PROTEASE FAMILY M14 CARBOXYPEPTIDASE A,B"/>
    <property type="match status" value="1"/>
</dbReference>
<dbReference type="SMART" id="SM00631">
    <property type="entry name" value="Zn_pept"/>
    <property type="match status" value="1"/>
</dbReference>